<feature type="compositionally biased region" description="Polar residues" evidence="2">
    <location>
        <begin position="154"/>
        <end position="166"/>
    </location>
</feature>
<feature type="region of interest" description="Disordered" evidence="2">
    <location>
        <begin position="154"/>
        <end position="190"/>
    </location>
</feature>
<name>A0A9D4UT27_ADICA</name>
<gene>
    <name evidence="3" type="ORF">GOP47_0011489</name>
</gene>
<dbReference type="OrthoDB" id="408631at2759"/>
<dbReference type="EMBL" id="JABFUD020000011">
    <property type="protein sequence ID" value="KAI5073476.1"/>
    <property type="molecule type" value="Genomic_DNA"/>
</dbReference>
<dbReference type="GO" id="GO:0070072">
    <property type="term" value="P:vacuolar proton-transporting V-type ATPase complex assembly"/>
    <property type="evidence" value="ECO:0007669"/>
    <property type="project" value="InterPro"/>
</dbReference>
<reference evidence="3" key="1">
    <citation type="submission" date="2021-01" db="EMBL/GenBank/DDBJ databases">
        <title>Adiantum capillus-veneris genome.</title>
        <authorList>
            <person name="Fang Y."/>
            <person name="Liao Q."/>
        </authorList>
    </citation>
    <scope>NUCLEOTIDE SEQUENCE</scope>
    <source>
        <strain evidence="3">H3</strain>
        <tissue evidence="3">Leaf</tissue>
    </source>
</reference>
<comment type="caution">
    <text evidence="3">The sequence shown here is derived from an EMBL/GenBank/DDBJ whole genome shotgun (WGS) entry which is preliminary data.</text>
</comment>
<protein>
    <recommendedName>
        <fullName evidence="1">Vacuolar ATPase assembly protein VMA22</fullName>
    </recommendedName>
</protein>
<keyword evidence="4" id="KW-1185">Reference proteome</keyword>
<dbReference type="Pfam" id="PF21730">
    <property type="entry name" value="Vma22_CCDC115"/>
    <property type="match status" value="1"/>
</dbReference>
<feature type="compositionally biased region" description="Polar residues" evidence="2">
    <location>
        <begin position="178"/>
        <end position="189"/>
    </location>
</feature>
<dbReference type="AlphaFoldDB" id="A0A9D4UT27"/>
<dbReference type="InterPro" id="IPR040357">
    <property type="entry name" value="Vma22/CCDC115"/>
</dbReference>
<accession>A0A9D4UT27</accession>
<evidence type="ECO:0000313" key="3">
    <source>
        <dbReference type="EMBL" id="KAI5073476.1"/>
    </source>
</evidence>
<dbReference type="GO" id="GO:0051082">
    <property type="term" value="F:unfolded protein binding"/>
    <property type="evidence" value="ECO:0007669"/>
    <property type="project" value="TreeGrafter"/>
</dbReference>
<dbReference type="PANTHER" id="PTHR31996:SF2">
    <property type="entry name" value="COILED-COIL DOMAIN-CONTAINING PROTEIN 115"/>
    <property type="match status" value="1"/>
</dbReference>
<dbReference type="Proteomes" id="UP000886520">
    <property type="component" value="Chromosome 11"/>
</dbReference>
<organism evidence="3 4">
    <name type="scientific">Adiantum capillus-veneris</name>
    <name type="common">Maidenhair fern</name>
    <dbReference type="NCBI Taxonomy" id="13818"/>
    <lineage>
        <taxon>Eukaryota</taxon>
        <taxon>Viridiplantae</taxon>
        <taxon>Streptophyta</taxon>
        <taxon>Embryophyta</taxon>
        <taxon>Tracheophyta</taxon>
        <taxon>Polypodiopsida</taxon>
        <taxon>Polypodiidae</taxon>
        <taxon>Polypodiales</taxon>
        <taxon>Pteridineae</taxon>
        <taxon>Pteridaceae</taxon>
        <taxon>Vittarioideae</taxon>
        <taxon>Adiantum</taxon>
    </lineage>
</organism>
<feature type="compositionally biased region" description="Polar residues" evidence="2">
    <location>
        <begin position="22"/>
        <end position="32"/>
    </location>
</feature>
<dbReference type="PANTHER" id="PTHR31996">
    <property type="entry name" value="COILED-COIL DOMAIN-CONTAINING PROTEIN 115"/>
    <property type="match status" value="1"/>
</dbReference>
<evidence type="ECO:0000256" key="1">
    <source>
        <dbReference type="ARBA" id="ARBA00093634"/>
    </source>
</evidence>
<evidence type="ECO:0000256" key="2">
    <source>
        <dbReference type="SAM" id="MobiDB-lite"/>
    </source>
</evidence>
<evidence type="ECO:0000313" key="4">
    <source>
        <dbReference type="Proteomes" id="UP000886520"/>
    </source>
</evidence>
<feature type="compositionally biased region" description="Basic and acidic residues" evidence="2">
    <location>
        <begin position="1"/>
        <end position="21"/>
    </location>
</feature>
<feature type="region of interest" description="Disordered" evidence="2">
    <location>
        <begin position="1"/>
        <end position="32"/>
    </location>
</feature>
<proteinExistence type="predicted"/>
<sequence length="248" mass="27101">MEQAKDAADDGSGRVEEKSGEADSTSTSSCVSEVQEAHEDAQMLRLLDAMDHLLSCRDSLAKSLSQGWMEIASARYSMGPSRIDQALFSLKPCTASTLVSVSRTDELVIDKGHVEECEQECISQQEFQFALQSPHKDNPGGYENAKSDVLPQSQLRQRHPSGSANRQHTDNDFEDSNILGNDSDMAQSKSRGHDSLAWFGTLVSPHLRVAQSSFKEALETVVELATSQSTIQMAYRQIQESGGLVSGM</sequence>